<dbReference type="RefSeq" id="YP_009804349.1">
    <property type="nucleotide sequence ID" value="NC_048000.1"/>
</dbReference>
<keyword evidence="2" id="KW-1185">Reference proteome</keyword>
<dbReference type="Proteomes" id="UP000259070">
    <property type="component" value="Segment"/>
</dbReference>
<reference evidence="2" key="1">
    <citation type="submission" date="2017-08" db="EMBL/GenBank/DDBJ databases">
        <authorList>
            <person name="Bringhurst R.M."/>
        </authorList>
    </citation>
    <scope>NUCLEOTIDE SEQUENCE [LARGE SCALE GENOMIC DNA]</scope>
</reference>
<dbReference type="GeneID" id="54994941"/>
<sequence>MIKTPIQDVWLAKNRLTGEYVFIEWGMKYDQKVFDLVLPVTANEVIDLIINGRANRIGDENRLESG</sequence>
<protein>
    <submittedName>
        <fullName evidence="1">Uncharacterized protein</fullName>
    </submittedName>
</protein>
<organism evidence="1 2">
    <name type="scientific">Salmonella phage LVR16A</name>
    <dbReference type="NCBI Taxonomy" id="2041204"/>
    <lineage>
        <taxon>Viruses</taxon>
        <taxon>Duplodnaviria</taxon>
        <taxon>Heunggongvirae</taxon>
        <taxon>Uroviricota</taxon>
        <taxon>Caudoviricetes</taxon>
        <taxon>Demerecviridae</taxon>
        <taxon>Markadamsvirinae</taxon>
        <taxon>Epseptimavirus</taxon>
        <taxon>Epseptimavirus LVR16A</taxon>
    </lineage>
</organism>
<dbReference type="KEGG" id="vg:54994941"/>
<proteinExistence type="predicted"/>
<dbReference type="EMBL" id="MF681663">
    <property type="protein sequence ID" value="ATI16610.1"/>
    <property type="molecule type" value="Genomic_DNA"/>
</dbReference>
<evidence type="ECO:0000313" key="2">
    <source>
        <dbReference type="Proteomes" id="UP000259070"/>
    </source>
</evidence>
<accession>A0A291LBV3</accession>
<evidence type="ECO:0000313" key="1">
    <source>
        <dbReference type="EMBL" id="ATI16610.1"/>
    </source>
</evidence>
<name>A0A291LBV3_9CAUD</name>